<gene>
    <name evidence="15" type="ORF">OXX778_LOCUS8762</name>
</gene>
<keyword evidence="6" id="KW-0735">Signal-anchor</keyword>
<comment type="caution">
    <text evidence="15">The sequence shown here is derived from an EMBL/GenBank/DDBJ whole genome shotgun (WGS) entry which is preliminary data.</text>
</comment>
<evidence type="ECO:0000256" key="3">
    <source>
        <dbReference type="ARBA" id="ARBA00013262"/>
    </source>
</evidence>
<dbReference type="Pfam" id="PF13469">
    <property type="entry name" value="Sulfotransfer_3"/>
    <property type="match status" value="1"/>
</dbReference>
<keyword evidence="4 13" id="KW-0808">Transferase</keyword>
<organism evidence="15 16">
    <name type="scientific">Brachionus calyciflorus</name>
    <dbReference type="NCBI Taxonomy" id="104777"/>
    <lineage>
        <taxon>Eukaryota</taxon>
        <taxon>Metazoa</taxon>
        <taxon>Spiralia</taxon>
        <taxon>Gnathifera</taxon>
        <taxon>Rotifera</taxon>
        <taxon>Eurotatoria</taxon>
        <taxon>Monogononta</taxon>
        <taxon>Pseudotrocha</taxon>
        <taxon>Ploima</taxon>
        <taxon>Brachionidae</taxon>
        <taxon>Brachionus</taxon>
    </lineage>
</organism>
<evidence type="ECO:0000256" key="10">
    <source>
        <dbReference type="ARBA" id="ARBA00023157"/>
    </source>
</evidence>
<dbReference type="InterPro" id="IPR026634">
    <property type="entry name" value="TPST-like"/>
</dbReference>
<dbReference type="Proteomes" id="UP000663879">
    <property type="component" value="Unassembled WGS sequence"/>
</dbReference>
<comment type="catalytic activity">
    <reaction evidence="12 13">
        <text>L-tyrosyl-[protein] + 3'-phosphoadenylyl sulfate = O-sulfo-L-tyrosine-[protein] + adenosine 3',5'-bisphosphate + H(+)</text>
        <dbReference type="Rhea" id="RHEA:16801"/>
        <dbReference type="Rhea" id="RHEA-COMP:10136"/>
        <dbReference type="Rhea" id="RHEA-COMP:11688"/>
        <dbReference type="ChEBI" id="CHEBI:15378"/>
        <dbReference type="ChEBI" id="CHEBI:46858"/>
        <dbReference type="ChEBI" id="CHEBI:58339"/>
        <dbReference type="ChEBI" id="CHEBI:58343"/>
        <dbReference type="ChEBI" id="CHEBI:65286"/>
        <dbReference type="EC" id="2.8.2.20"/>
    </reaction>
</comment>
<evidence type="ECO:0000256" key="13">
    <source>
        <dbReference type="RuleBase" id="RU365018"/>
    </source>
</evidence>
<keyword evidence="8" id="KW-0333">Golgi apparatus</keyword>
<dbReference type="GO" id="GO:0008476">
    <property type="term" value="F:protein-tyrosine sulfotransferase activity"/>
    <property type="evidence" value="ECO:0007669"/>
    <property type="project" value="UniProtKB-EC"/>
</dbReference>
<evidence type="ECO:0000256" key="9">
    <source>
        <dbReference type="ARBA" id="ARBA00023136"/>
    </source>
</evidence>
<keyword evidence="11" id="KW-0325">Glycoprotein</keyword>
<evidence type="ECO:0000256" key="7">
    <source>
        <dbReference type="ARBA" id="ARBA00022989"/>
    </source>
</evidence>
<evidence type="ECO:0000313" key="15">
    <source>
        <dbReference type="EMBL" id="CAF0847211.1"/>
    </source>
</evidence>
<evidence type="ECO:0000256" key="11">
    <source>
        <dbReference type="ARBA" id="ARBA00023180"/>
    </source>
</evidence>
<dbReference type="SUPFAM" id="SSF52540">
    <property type="entry name" value="P-loop containing nucleoside triphosphate hydrolases"/>
    <property type="match status" value="1"/>
</dbReference>
<evidence type="ECO:0000256" key="14">
    <source>
        <dbReference type="SAM" id="Phobius"/>
    </source>
</evidence>
<dbReference type="EMBL" id="CAJNOC010001234">
    <property type="protein sequence ID" value="CAF0847211.1"/>
    <property type="molecule type" value="Genomic_DNA"/>
</dbReference>
<evidence type="ECO:0000256" key="1">
    <source>
        <dbReference type="ARBA" id="ARBA00004323"/>
    </source>
</evidence>
<dbReference type="GO" id="GO:0000139">
    <property type="term" value="C:Golgi membrane"/>
    <property type="evidence" value="ECO:0007669"/>
    <property type="project" value="UniProtKB-SubCell"/>
</dbReference>
<dbReference type="PANTHER" id="PTHR12788:SF10">
    <property type="entry name" value="PROTEIN-TYROSINE SULFOTRANSFERASE"/>
    <property type="match status" value="1"/>
</dbReference>
<evidence type="ECO:0000256" key="12">
    <source>
        <dbReference type="ARBA" id="ARBA00048460"/>
    </source>
</evidence>
<evidence type="ECO:0000256" key="2">
    <source>
        <dbReference type="ARBA" id="ARBA00009988"/>
    </source>
</evidence>
<evidence type="ECO:0000256" key="8">
    <source>
        <dbReference type="ARBA" id="ARBA00023034"/>
    </source>
</evidence>
<protein>
    <recommendedName>
        <fullName evidence="3 13">Protein-tyrosine sulfotransferase</fullName>
        <ecNumber evidence="3 13">2.8.2.20</ecNumber>
    </recommendedName>
</protein>
<evidence type="ECO:0000313" key="16">
    <source>
        <dbReference type="Proteomes" id="UP000663879"/>
    </source>
</evidence>
<keyword evidence="10" id="KW-1015">Disulfide bond</keyword>
<comment type="similarity">
    <text evidence="2 13">Belongs to the protein sulfotransferase family.</text>
</comment>
<evidence type="ECO:0000256" key="4">
    <source>
        <dbReference type="ARBA" id="ARBA00022679"/>
    </source>
</evidence>
<proteinExistence type="inferred from homology"/>
<evidence type="ECO:0000256" key="5">
    <source>
        <dbReference type="ARBA" id="ARBA00022692"/>
    </source>
</evidence>
<dbReference type="AlphaFoldDB" id="A0A813VYX3"/>
<dbReference type="FunFam" id="3.40.50.300:FF:000290">
    <property type="entry name" value="Protein-tyrosine sulfotransferase"/>
    <property type="match status" value="1"/>
</dbReference>
<sequence length="432" mass="50277">MLPLYKIKTPNNLDSDKNKYFKEKSKDSDRSDYFLCNIMVFIPLLRRRLKLIEIKYLILWICSLLFVIWIIESDIFSISECIRPIRKNGNAEKDLDFVRLNDNVKAEELNKFNEENSLYNSDKIYPYNRNTPLIFVGGVPRSGTTLMRAMLDAHPGVRCGEETRIIPRLIYMRNQWTNSKKENERLKNAGMSDDVIDSAVGAFILEVIVKHGKPAQHLCNKDPLVLRYSTYMKNVFPNSKYILMIRDGRATVHSIISRKVTITGFNLDSYRDCLIRWNNIIENMYAQCIEIGSENCMPVYYEQLVLHPEKTMRNILSFLNVSWNEAVLHHEKYIGDEISLSKVERSSDQVIKPVNLEALSSWVGKIPEDVVNQMGMIAPMLQKLGYDPYANPPNYGDPDEKIKENTFHIQQNKEYWREMAKKFSVHVKDGLN</sequence>
<evidence type="ECO:0000256" key="6">
    <source>
        <dbReference type="ARBA" id="ARBA00022968"/>
    </source>
</evidence>
<reference evidence="15" key="1">
    <citation type="submission" date="2021-02" db="EMBL/GenBank/DDBJ databases">
        <authorList>
            <person name="Nowell W R."/>
        </authorList>
    </citation>
    <scope>NUCLEOTIDE SEQUENCE</scope>
    <source>
        <strain evidence="15">Ploen Becks lab</strain>
    </source>
</reference>
<feature type="transmembrane region" description="Helical" evidence="14">
    <location>
        <begin position="54"/>
        <end position="71"/>
    </location>
</feature>
<dbReference type="PANTHER" id="PTHR12788">
    <property type="entry name" value="PROTEIN-TYROSINE SULFOTRANSFERASE 2"/>
    <property type="match status" value="1"/>
</dbReference>
<keyword evidence="9 14" id="KW-0472">Membrane</keyword>
<keyword evidence="5 14" id="KW-0812">Transmembrane</keyword>
<dbReference type="EC" id="2.8.2.20" evidence="3 13"/>
<keyword evidence="7 14" id="KW-1133">Transmembrane helix</keyword>
<dbReference type="InterPro" id="IPR027417">
    <property type="entry name" value="P-loop_NTPase"/>
</dbReference>
<accession>A0A813VYX3</accession>
<comment type="subcellular location">
    <subcellularLocation>
        <location evidence="1">Golgi apparatus membrane</location>
        <topology evidence="1">Single-pass type II membrane protein</topology>
    </subcellularLocation>
</comment>
<comment type="function">
    <text evidence="13">Catalyzes the O-sulfation of tyrosine residues within acidic motifs of polypeptides, using 3'-phosphoadenylyl sulfate (PAPS) as cosubstrate.</text>
</comment>
<name>A0A813VYX3_9BILA</name>
<dbReference type="OrthoDB" id="545675at2759"/>
<keyword evidence="16" id="KW-1185">Reference proteome</keyword>
<dbReference type="Gene3D" id="3.40.50.300">
    <property type="entry name" value="P-loop containing nucleotide triphosphate hydrolases"/>
    <property type="match status" value="1"/>
</dbReference>